<keyword evidence="3" id="KW-1185">Reference proteome</keyword>
<evidence type="ECO:0000256" key="1">
    <source>
        <dbReference type="SAM" id="SignalP"/>
    </source>
</evidence>
<reference evidence="2 3" key="1">
    <citation type="submission" date="2024-05" db="EMBL/GenBank/DDBJ databases">
        <authorList>
            <person name="Wallberg A."/>
        </authorList>
    </citation>
    <scope>NUCLEOTIDE SEQUENCE [LARGE SCALE GENOMIC DNA]</scope>
</reference>
<protein>
    <submittedName>
        <fullName evidence="2">Uncharacterized protein</fullName>
    </submittedName>
</protein>
<organism evidence="2 3">
    <name type="scientific">Meganyctiphanes norvegica</name>
    <name type="common">Northern krill</name>
    <name type="synonym">Thysanopoda norvegica</name>
    <dbReference type="NCBI Taxonomy" id="48144"/>
    <lineage>
        <taxon>Eukaryota</taxon>
        <taxon>Metazoa</taxon>
        <taxon>Ecdysozoa</taxon>
        <taxon>Arthropoda</taxon>
        <taxon>Crustacea</taxon>
        <taxon>Multicrustacea</taxon>
        <taxon>Malacostraca</taxon>
        <taxon>Eumalacostraca</taxon>
        <taxon>Eucarida</taxon>
        <taxon>Euphausiacea</taxon>
        <taxon>Euphausiidae</taxon>
        <taxon>Meganyctiphanes</taxon>
    </lineage>
</organism>
<evidence type="ECO:0000313" key="2">
    <source>
        <dbReference type="EMBL" id="CAL4131819.1"/>
    </source>
</evidence>
<accession>A0AAV2RQ15</accession>
<dbReference type="AlphaFoldDB" id="A0AAV2RQ15"/>
<dbReference type="EMBL" id="CAXKWB010027429">
    <property type="protein sequence ID" value="CAL4131819.1"/>
    <property type="molecule type" value="Genomic_DNA"/>
</dbReference>
<feature type="signal peptide" evidence="1">
    <location>
        <begin position="1"/>
        <end position="19"/>
    </location>
</feature>
<dbReference type="Proteomes" id="UP001497623">
    <property type="component" value="Unassembled WGS sequence"/>
</dbReference>
<feature type="chain" id="PRO_5043674143" evidence="1">
    <location>
        <begin position="20"/>
        <end position="397"/>
    </location>
</feature>
<sequence>MDKKLYLFLILLFPSVIYCREECRWLQSHTFTVNDDLEFSFIAEIKKLDGLVIDIIYEDRENDRMEISPKKSAIYKHNGKEYIPKDIDSFLTEGSHNINLHINTGTLDVICTEMKPATFVLQSTLKSIKVSALKLKICEEICNIDTSIEKIINNEDNFKITAFTTSKYPININISNPVEEGTIGQFEIKPRDCVFKRDQMTQNIPCDHINSGWNKMNIIINRTTLFINNYIILPIDFDFTAINISGSYLVNCKKGTPEWEISNEESISIPISFGQEIVFILTSHAEFSPVFNLHGNNLTLNWDNGLTIGSGDPLKAGSYSIIFKATSEMLILYNEKKTDILIELKNKKAPEFIGFSSVKGKYQLALSVEDLSQLSIKPVPDTGPSSVIGQPWKVTTT</sequence>
<feature type="non-terminal residue" evidence="2">
    <location>
        <position position="397"/>
    </location>
</feature>
<name>A0AAV2RQ15_MEGNR</name>
<comment type="caution">
    <text evidence="2">The sequence shown here is derived from an EMBL/GenBank/DDBJ whole genome shotgun (WGS) entry which is preliminary data.</text>
</comment>
<gene>
    <name evidence="2" type="ORF">MNOR_LOCUS26868</name>
</gene>
<keyword evidence="1" id="KW-0732">Signal</keyword>
<evidence type="ECO:0000313" key="3">
    <source>
        <dbReference type="Proteomes" id="UP001497623"/>
    </source>
</evidence>
<proteinExistence type="predicted"/>